<keyword evidence="2" id="KW-1185">Reference proteome</keyword>
<name>A0A7R8Z501_HERIL</name>
<evidence type="ECO:0000313" key="1">
    <source>
        <dbReference type="EMBL" id="CAD7093557.1"/>
    </source>
</evidence>
<organism evidence="1 2">
    <name type="scientific">Hermetia illucens</name>
    <name type="common">Black soldier fly</name>
    <dbReference type="NCBI Taxonomy" id="343691"/>
    <lineage>
        <taxon>Eukaryota</taxon>
        <taxon>Metazoa</taxon>
        <taxon>Ecdysozoa</taxon>
        <taxon>Arthropoda</taxon>
        <taxon>Hexapoda</taxon>
        <taxon>Insecta</taxon>
        <taxon>Pterygota</taxon>
        <taxon>Neoptera</taxon>
        <taxon>Endopterygota</taxon>
        <taxon>Diptera</taxon>
        <taxon>Brachycera</taxon>
        <taxon>Stratiomyomorpha</taxon>
        <taxon>Stratiomyidae</taxon>
        <taxon>Hermetiinae</taxon>
        <taxon>Hermetia</taxon>
    </lineage>
</organism>
<evidence type="ECO:0000313" key="2">
    <source>
        <dbReference type="Proteomes" id="UP000594454"/>
    </source>
</evidence>
<dbReference type="Proteomes" id="UP000594454">
    <property type="component" value="Chromosome 6"/>
</dbReference>
<dbReference type="InParanoid" id="A0A7R8Z501"/>
<protein>
    <submittedName>
        <fullName evidence="1">Uncharacterized protein</fullName>
    </submittedName>
</protein>
<dbReference type="EMBL" id="LR899014">
    <property type="protein sequence ID" value="CAD7093557.1"/>
    <property type="molecule type" value="Genomic_DNA"/>
</dbReference>
<gene>
    <name evidence="1" type="ORF">HERILL_LOCUS15832</name>
</gene>
<dbReference type="AlphaFoldDB" id="A0A7R8Z501"/>
<sequence>MIVKGFRLKAKNNQIMIKQKFSIKVSRTDNLPVILNIFGQQVDNNKMKIRYFHHAVLFLEFIFYGYCNPDIESNEVDCISHHQSVQDTHLALMRQRSKAMQTSFMQKSAIARSSMDAATTAQAVFFGKHILVRSLEKLNHQAYLALTAEMTQLEISKKAASMAMITAQQAAEHVEMLNETLRNAQIYAEKTRKAADYANAEYVVQTKLLDKAKERIKTIEQRLVEARNSLAVTRVAAEKAAGAAQEAQSFVVSAAVLAALATQQEGARYERGLLLPQETILN</sequence>
<dbReference type="InterPro" id="IPR007999">
    <property type="entry name" value="DUF745"/>
</dbReference>
<dbReference type="OrthoDB" id="10497593at2759"/>
<dbReference type="PANTHER" id="PTHR37161:SF3">
    <property type="entry name" value="HDC10475"/>
    <property type="match status" value="1"/>
</dbReference>
<reference evidence="1 2" key="1">
    <citation type="submission" date="2020-11" db="EMBL/GenBank/DDBJ databases">
        <authorList>
            <person name="Wallbank WR R."/>
            <person name="Pardo Diaz C."/>
            <person name="Kozak K."/>
            <person name="Martin S."/>
            <person name="Jiggins C."/>
            <person name="Moest M."/>
            <person name="Warren A I."/>
            <person name="Generalovic N T."/>
            <person name="Byers J.R.P. K."/>
            <person name="Montejo-Kovacevich G."/>
            <person name="Yen C E."/>
        </authorList>
    </citation>
    <scope>NUCLEOTIDE SEQUENCE [LARGE SCALE GENOMIC DNA]</scope>
</reference>
<accession>A0A7R8Z501</accession>
<proteinExistence type="predicted"/>
<dbReference type="Pfam" id="PF05335">
    <property type="entry name" value="DUF745"/>
    <property type="match status" value="1"/>
</dbReference>
<dbReference type="PANTHER" id="PTHR37161">
    <property type="entry name" value="HDC10475"/>
    <property type="match status" value="1"/>
</dbReference>